<reference evidence="4 5" key="1">
    <citation type="journal article" date="2008" name="Nature">
        <title>Genome analysis of the platypus reveals unique signatures of evolution.</title>
        <authorList>
            <person name="Warren W.C."/>
            <person name="Hillier L.W."/>
            <person name="Marshall Graves J.A."/>
            <person name="Birney E."/>
            <person name="Ponting C.P."/>
            <person name="Grutzner F."/>
            <person name="Belov K."/>
            <person name="Miller W."/>
            <person name="Clarke L."/>
            <person name="Chinwalla A.T."/>
            <person name="Yang S.P."/>
            <person name="Heger A."/>
            <person name="Locke D.P."/>
            <person name="Miethke P."/>
            <person name="Waters P.D."/>
            <person name="Veyrunes F."/>
            <person name="Fulton L."/>
            <person name="Fulton B."/>
            <person name="Graves T."/>
            <person name="Wallis J."/>
            <person name="Puente X.S."/>
            <person name="Lopez-Otin C."/>
            <person name="Ordonez G.R."/>
            <person name="Eichler E.E."/>
            <person name="Chen L."/>
            <person name="Cheng Z."/>
            <person name="Deakin J.E."/>
            <person name="Alsop A."/>
            <person name="Thompson K."/>
            <person name="Kirby P."/>
            <person name="Papenfuss A.T."/>
            <person name="Wakefield M.J."/>
            <person name="Olender T."/>
            <person name="Lancet D."/>
            <person name="Huttley G.A."/>
            <person name="Smit A.F."/>
            <person name="Pask A."/>
            <person name="Temple-Smith P."/>
            <person name="Batzer M.A."/>
            <person name="Walker J.A."/>
            <person name="Konkel M.K."/>
            <person name="Harris R.S."/>
            <person name="Whittington C.M."/>
            <person name="Wong E.S."/>
            <person name="Gemmell N.J."/>
            <person name="Buschiazzo E."/>
            <person name="Vargas Jentzsch I.M."/>
            <person name="Merkel A."/>
            <person name="Schmitz J."/>
            <person name="Zemann A."/>
            <person name="Churakov G."/>
            <person name="Kriegs J.O."/>
            <person name="Brosius J."/>
            <person name="Murchison E.P."/>
            <person name="Sachidanandam R."/>
            <person name="Smith C."/>
            <person name="Hannon G.J."/>
            <person name="Tsend-Ayush E."/>
            <person name="McMillan D."/>
            <person name="Attenborough R."/>
            <person name="Rens W."/>
            <person name="Ferguson-Smith M."/>
            <person name="Lefevre C.M."/>
            <person name="Sharp J.A."/>
            <person name="Nicholas K.R."/>
            <person name="Ray D.A."/>
            <person name="Kube M."/>
            <person name="Reinhardt R."/>
            <person name="Pringle T.H."/>
            <person name="Taylor J."/>
            <person name="Jones R.C."/>
            <person name="Nixon B."/>
            <person name="Dacheux J.L."/>
            <person name="Niwa H."/>
            <person name="Sekita Y."/>
            <person name="Huang X."/>
            <person name="Stark A."/>
            <person name="Kheradpour P."/>
            <person name="Kellis M."/>
            <person name="Flicek P."/>
            <person name="Chen Y."/>
            <person name="Webber C."/>
            <person name="Hardison R."/>
            <person name="Nelson J."/>
            <person name="Hallsworth-Pepin K."/>
            <person name="Delehaunty K."/>
            <person name="Markovic C."/>
            <person name="Minx P."/>
            <person name="Feng Y."/>
            <person name="Kremitzki C."/>
            <person name="Mitreva M."/>
            <person name="Glasscock J."/>
            <person name="Wylie T."/>
            <person name="Wohldmann P."/>
            <person name="Thiru P."/>
            <person name="Nhan M.N."/>
            <person name="Pohl C.S."/>
            <person name="Smith S.M."/>
            <person name="Hou S."/>
            <person name="Nefedov M."/>
            <person name="de Jong P.J."/>
            <person name="Renfree M.B."/>
            <person name="Mardis E.R."/>
            <person name="Wilson R.K."/>
        </authorList>
    </citation>
    <scope>NUCLEOTIDE SEQUENCE [LARGE SCALE GENOMIC DNA]</scope>
    <source>
        <strain evidence="4 5">Glennie</strain>
    </source>
</reference>
<keyword evidence="2" id="KW-1133">Transmembrane helix</keyword>
<sequence>MFKIQFLLFIVGSIPLWALAEEASTIFPDELTTADSNDGSFYKPEDHLTVLPTKPHSIPENYNLEELLTPESTLPDKETPNSTDPNVHVDQPDEEVGGEPKTSAEKEGLETVTLVGIIVGIILAIGIVAGIIIAVVRKMSGRYSP</sequence>
<keyword evidence="2" id="KW-0472">Membrane</keyword>
<dbReference type="RefSeq" id="XP_001508350.2">
    <property type="nucleotide sequence ID" value="XM_001508300.5"/>
</dbReference>
<gene>
    <name evidence="4" type="primary">PDPN</name>
</gene>
<dbReference type="PANTHER" id="PTHR47390:SF1">
    <property type="entry name" value="PODOPLANIN"/>
    <property type="match status" value="1"/>
</dbReference>
<dbReference type="InterPro" id="IPR052684">
    <property type="entry name" value="Podoplanin_domain"/>
</dbReference>
<reference evidence="4" key="3">
    <citation type="submission" date="2025-09" db="UniProtKB">
        <authorList>
            <consortium name="Ensembl"/>
        </authorList>
    </citation>
    <scope>IDENTIFICATION</scope>
    <source>
        <strain evidence="4">Glennie</strain>
    </source>
</reference>
<reference evidence="4" key="2">
    <citation type="submission" date="2025-08" db="UniProtKB">
        <authorList>
            <consortium name="Ensembl"/>
        </authorList>
    </citation>
    <scope>IDENTIFICATION</scope>
    <source>
        <strain evidence="4">Glennie</strain>
    </source>
</reference>
<evidence type="ECO:0000256" key="3">
    <source>
        <dbReference type="SAM" id="SignalP"/>
    </source>
</evidence>
<dbReference type="GO" id="GO:0016324">
    <property type="term" value="C:apical plasma membrane"/>
    <property type="evidence" value="ECO:0000318"/>
    <property type="project" value="GO_Central"/>
</dbReference>
<dbReference type="GO" id="GO:0030027">
    <property type="term" value="C:lamellipodium"/>
    <property type="evidence" value="ECO:0000318"/>
    <property type="project" value="GO_Central"/>
</dbReference>
<dbReference type="GO" id="GO:0007165">
    <property type="term" value="P:signal transduction"/>
    <property type="evidence" value="ECO:0000318"/>
    <property type="project" value="GO_Central"/>
</dbReference>
<dbReference type="GeneID" id="100083821"/>
<accession>A0A6I8NPG1</accession>
<dbReference type="InParanoid" id="A0A6I8NPG1"/>
<dbReference type="Ensembl" id="ENSOANT00000049973.1">
    <property type="protein sequence ID" value="ENSOANP00000042982.1"/>
    <property type="gene ID" value="ENSOANG00000045878.1"/>
</dbReference>
<proteinExistence type="predicted"/>
<feature type="region of interest" description="Disordered" evidence="1">
    <location>
        <begin position="69"/>
        <end position="104"/>
    </location>
</feature>
<dbReference type="GeneTree" id="ENSGT00940000167236"/>
<evidence type="ECO:0000256" key="1">
    <source>
        <dbReference type="SAM" id="MobiDB-lite"/>
    </source>
</evidence>
<feature type="transmembrane region" description="Helical" evidence="2">
    <location>
        <begin position="112"/>
        <end position="136"/>
    </location>
</feature>
<dbReference type="AlphaFoldDB" id="A0A6I8NPG1"/>
<dbReference type="CTD" id="10630"/>
<feature type="signal peptide" evidence="3">
    <location>
        <begin position="1"/>
        <end position="20"/>
    </location>
</feature>
<dbReference type="KEGG" id="oaa:100083821"/>
<dbReference type="FunCoup" id="A0A6I8NPG1">
    <property type="interactions" value="60"/>
</dbReference>
<evidence type="ECO:0000313" key="4">
    <source>
        <dbReference type="Ensembl" id="ENSOANP00000042982.1"/>
    </source>
</evidence>
<keyword evidence="3" id="KW-0732">Signal</keyword>
<dbReference type="GO" id="GO:0007155">
    <property type="term" value="P:cell adhesion"/>
    <property type="evidence" value="ECO:0000318"/>
    <property type="project" value="GO_Central"/>
</dbReference>
<evidence type="ECO:0000313" key="5">
    <source>
        <dbReference type="Proteomes" id="UP000002279"/>
    </source>
</evidence>
<keyword evidence="5" id="KW-1185">Reference proteome</keyword>
<dbReference type="GO" id="GO:0016323">
    <property type="term" value="C:basolateral plasma membrane"/>
    <property type="evidence" value="ECO:0000318"/>
    <property type="project" value="GO_Central"/>
</dbReference>
<organism evidence="4 5">
    <name type="scientific">Ornithorhynchus anatinus</name>
    <name type="common">Duckbill platypus</name>
    <dbReference type="NCBI Taxonomy" id="9258"/>
    <lineage>
        <taxon>Eukaryota</taxon>
        <taxon>Metazoa</taxon>
        <taxon>Chordata</taxon>
        <taxon>Craniata</taxon>
        <taxon>Vertebrata</taxon>
        <taxon>Euteleostomi</taxon>
        <taxon>Mammalia</taxon>
        <taxon>Monotremata</taxon>
        <taxon>Ornithorhynchidae</taxon>
        <taxon>Ornithorhynchus</taxon>
    </lineage>
</organism>
<name>A0A6I8NPG1_ORNAN</name>
<protein>
    <submittedName>
        <fullName evidence="4">Podoplanin</fullName>
    </submittedName>
</protein>
<dbReference type="PANTHER" id="PTHR47390">
    <property type="entry name" value="PODOPLANIN"/>
    <property type="match status" value="1"/>
</dbReference>
<dbReference type="OMA" id="SAWLWIP"/>
<dbReference type="OrthoDB" id="9049279at2759"/>
<evidence type="ECO:0000256" key="2">
    <source>
        <dbReference type="SAM" id="Phobius"/>
    </source>
</evidence>
<feature type="chain" id="PRO_5026096159" evidence="3">
    <location>
        <begin position="21"/>
        <end position="145"/>
    </location>
</feature>
<dbReference type="GO" id="GO:1901731">
    <property type="term" value="P:positive regulation of platelet aggregation"/>
    <property type="evidence" value="ECO:0000318"/>
    <property type="project" value="GO_Central"/>
</dbReference>
<dbReference type="Pfam" id="PF05808">
    <property type="entry name" value="Podoplanin"/>
    <property type="match status" value="1"/>
</dbReference>
<keyword evidence="2" id="KW-0812">Transmembrane</keyword>
<dbReference type="Bgee" id="ENSOANG00000045878">
    <property type="expression patterns" value="Expressed in ovary and 6 other cell types or tissues"/>
</dbReference>
<dbReference type="Proteomes" id="UP000002279">
    <property type="component" value="Chromosome 5"/>
</dbReference>
<dbReference type="GO" id="GO:0016477">
    <property type="term" value="P:cell migration"/>
    <property type="evidence" value="ECO:0000318"/>
    <property type="project" value="GO_Central"/>
</dbReference>